<gene>
    <name evidence="2" type="ORF">H2LOC_014170</name>
</gene>
<feature type="signal peptide" evidence="1">
    <location>
        <begin position="1"/>
        <end position="19"/>
    </location>
</feature>
<keyword evidence="3" id="KW-1185">Reference proteome</keyword>
<feature type="chain" id="PRO_5025476650" evidence="1">
    <location>
        <begin position="20"/>
        <end position="156"/>
    </location>
</feature>
<protein>
    <submittedName>
        <fullName evidence="2">Uncharacterized protein</fullName>
    </submittedName>
</protein>
<dbReference type="RefSeq" id="WP_136497630.1">
    <property type="nucleotide sequence ID" value="NZ_CP046052.1"/>
</dbReference>
<organism evidence="2 3">
    <name type="scientific">Methylocystis heyeri</name>
    <dbReference type="NCBI Taxonomy" id="391905"/>
    <lineage>
        <taxon>Bacteria</taxon>
        <taxon>Pseudomonadati</taxon>
        <taxon>Pseudomonadota</taxon>
        <taxon>Alphaproteobacteria</taxon>
        <taxon>Hyphomicrobiales</taxon>
        <taxon>Methylocystaceae</taxon>
        <taxon>Methylocystis</taxon>
    </lineage>
</organism>
<evidence type="ECO:0000313" key="2">
    <source>
        <dbReference type="EMBL" id="QGM46747.1"/>
    </source>
</evidence>
<accession>A0A6B8KGA4</accession>
<reference evidence="2 3" key="1">
    <citation type="submission" date="2019-11" db="EMBL/GenBank/DDBJ databases">
        <title>The genome sequence of Methylocystis heyeri.</title>
        <authorList>
            <person name="Oshkin I.Y."/>
            <person name="Miroshnikov K."/>
            <person name="Dedysh S.N."/>
        </authorList>
    </citation>
    <scope>NUCLEOTIDE SEQUENCE [LARGE SCALE GENOMIC DNA]</scope>
    <source>
        <strain evidence="2 3">H2</strain>
    </source>
</reference>
<name>A0A6B8KGA4_9HYPH</name>
<keyword evidence="1" id="KW-0732">Signal</keyword>
<sequence length="156" mass="16797">MRKFLIVAAIFASCAAARADEIAITVGEGFVVLDALKGVQAVKRKVKDGDRWTETELALSDPVRIAIIKDKNRLTAALEPYQKDVAAALAGRCGPVRQATECAADKLAEFNKDYAAIAAKSLKLDLIPLTREDLQEGKDIPMPIVGALAPIAPWVR</sequence>
<dbReference type="AlphaFoldDB" id="A0A6B8KGA4"/>
<dbReference type="KEGG" id="mhey:H2LOC_014170"/>
<dbReference type="Proteomes" id="UP000309061">
    <property type="component" value="Chromosome"/>
</dbReference>
<dbReference type="EMBL" id="CP046052">
    <property type="protein sequence ID" value="QGM46747.1"/>
    <property type="molecule type" value="Genomic_DNA"/>
</dbReference>
<evidence type="ECO:0000256" key="1">
    <source>
        <dbReference type="SAM" id="SignalP"/>
    </source>
</evidence>
<proteinExistence type="predicted"/>
<evidence type="ECO:0000313" key="3">
    <source>
        <dbReference type="Proteomes" id="UP000309061"/>
    </source>
</evidence>